<accession>A0ABM8WTB3</accession>
<evidence type="ECO:0000313" key="3">
    <source>
        <dbReference type="Proteomes" id="UP000727654"/>
    </source>
</evidence>
<dbReference type="EMBL" id="CAJZAI010000003">
    <property type="protein sequence ID" value="CAG9170721.1"/>
    <property type="molecule type" value="Genomic_DNA"/>
</dbReference>
<keyword evidence="1" id="KW-1133">Transmembrane helix</keyword>
<protein>
    <submittedName>
        <fullName evidence="2">Uncharacterized protein</fullName>
    </submittedName>
</protein>
<name>A0ABM8WTB3_9BURK</name>
<gene>
    <name evidence="2" type="ORF">LMG23992_01763</name>
</gene>
<dbReference type="Proteomes" id="UP000727654">
    <property type="component" value="Unassembled WGS sequence"/>
</dbReference>
<sequence>MAVLMAMIVIAIMLFMGMPVIVTAAGFATRVFVWQGVFRCRASHFFLSRWFDLMPLKTL</sequence>
<keyword evidence="1" id="KW-0472">Membrane</keyword>
<evidence type="ECO:0000256" key="1">
    <source>
        <dbReference type="SAM" id="Phobius"/>
    </source>
</evidence>
<keyword evidence="1" id="KW-0812">Transmembrane</keyword>
<evidence type="ECO:0000313" key="2">
    <source>
        <dbReference type="EMBL" id="CAG9170721.1"/>
    </source>
</evidence>
<proteinExistence type="predicted"/>
<dbReference type="RefSeq" id="WP_224079412.1">
    <property type="nucleotide sequence ID" value="NZ_CAJZAI010000003.1"/>
</dbReference>
<keyword evidence="3" id="KW-1185">Reference proteome</keyword>
<comment type="caution">
    <text evidence="2">The sequence shown here is derived from an EMBL/GenBank/DDBJ whole genome shotgun (WGS) entry which is preliminary data.</text>
</comment>
<feature type="transmembrane region" description="Helical" evidence="1">
    <location>
        <begin position="6"/>
        <end position="33"/>
    </location>
</feature>
<reference evidence="2 3" key="1">
    <citation type="submission" date="2021-08" db="EMBL/GenBank/DDBJ databases">
        <authorList>
            <person name="Peeters C."/>
        </authorList>
    </citation>
    <scope>NUCLEOTIDE SEQUENCE [LARGE SCALE GENOMIC DNA]</scope>
    <source>
        <strain evidence="2 3">LMG 23992</strain>
    </source>
</reference>
<organism evidence="2 3">
    <name type="scientific">Cupriavidus laharis</name>
    <dbReference type="NCBI Taxonomy" id="151654"/>
    <lineage>
        <taxon>Bacteria</taxon>
        <taxon>Pseudomonadati</taxon>
        <taxon>Pseudomonadota</taxon>
        <taxon>Betaproteobacteria</taxon>
        <taxon>Burkholderiales</taxon>
        <taxon>Burkholderiaceae</taxon>
        <taxon>Cupriavidus</taxon>
    </lineage>
</organism>